<keyword evidence="1" id="KW-0802">TPR repeat</keyword>
<organism evidence="3 4">
    <name type="scientific">Shimia gijangensis</name>
    <dbReference type="NCBI Taxonomy" id="1470563"/>
    <lineage>
        <taxon>Bacteria</taxon>
        <taxon>Pseudomonadati</taxon>
        <taxon>Pseudomonadota</taxon>
        <taxon>Alphaproteobacteria</taxon>
        <taxon>Rhodobacterales</taxon>
        <taxon>Roseobacteraceae</taxon>
    </lineage>
</organism>
<dbReference type="STRING" id="1470563.SAMN05444000_102181"/>
<evidence type="ECO:0000313" key="4">
    <source>
        <dbReference type="Proteomes" id="UP000183982"/>
    </source>
</evidence>
<dbReference type="EMBL" id="FQZQ01000002">
    <property type="protein sequence ID" value="SHI65898.1"/>
    <property type="molecule type" value="Genomic_DNA"/>
</dbReference>
<proteinExistence type="predicted"/>
<protein>
    <submittedName>
        <fullName evidence="3">Tetratricopeptide repeat-containing protein</fullName>
    </submittedName>
</protein>
<gene>
    <name evidence="3" type="ORF">SAMN05444000_102181</name>
</gene>
<sequence>MKSALRPAIVIVSFALAACNTGGLGASSDSPYAPTGTSNKQAVDGLEVGDRLMTAGEYELALDAYIRAATQHGMTADVLTSLGSANLGLGRLGQAEKLFQQSLDKDETRADTWNNLGVVRMEKRQYAEAEQIFRKAYALDDGESDSIRENLRLALAKMENPTYDEGTSEYKLVRRGSGDYIIRTTP</sequence>
<feature type="repeat" description="TPR" evidence="1">
    <location>
        <begin position="110"/>
        <end position="143"/>
    </location>
</feature>
<dbReference type="Gene3D" id="1.25.40.10">
    <property type="entry name" value="Tetratricopeptide repeat domain"/>
    <property type="match status" value="1"/>
</dbReference>
<dbReference type="OrthoDB" id="495305at2"/>
<dbReference type="SMART" id="SM00028">
    <property type="entry name" value="TPR"/>
    <property type="match status" value="2"/>
</dbReference>
<dbReference type="Pfam" id="PF13432">
    <property type="entry name" value="TPR_16"/>
    <property type="match status" value="1"/>
</dbReference>
<evidence type="ECO:0000256" key="1">
    <source>
        <dbReference type="PROSITE-ProRule" id="PRU00339"/>
    </source>
</evidence>
<dbReference type="InterPro" id="IPR011990">
    <property type="entry name" value="TPR-like_helical_dom_sf"/>
</dbReference>
<dbReference type="SUPFAM" id="SSF48452">
    <property type="entry name" value="TPR-like"/>
    <property type="match status" value="1"/>
</dbReference>
<name>A0A1M6CYU6_9RHOB</name>
<dbReference type="AlphaFoldDB" id="A0A1M6CYU6"/>
<dbReference type="RefSeq" id="WP_073249021.1">
    <property type="nucleotide sequence ID" value="NZ_FQZQ01000002.1"/>
</dbReference>
<keyword evidence="4" id="KW-1185">Reference proteome</keyword>
<feature type="repeat" description="TPR" evidence="1">
    <location>
        <begin position="76"/>
        <end position="109"/>
    </location>
</feature>
<feature type="signal peptide" evidence="2">
    <location>
        <begin position="1"/>
        <end position="17"/>
    </location>
</feature>
<feature type="chain" id="PRO_5012160864" evidence="2">
    <location>
        <begin position="18"/>
        <end position="186"/>
    </location>
</feature>
<evidence type="ECO:0000313" key="3">
    <source>
        <dbReference type="EMBL" id="SHI65898.1"/>
    </source>
</evidence>
<dbReference type="PROSITE" id="PS50005">
    <property type="entry name" value="TPR"/>
    <property type="match status" value="2"/>
</dbReference>
<keyword evidence="2" id="KW-0732">Signal</keyword>
<dbReference type="PROSITE" id="PS51257">
    <property type="entry name" value="PROKAR_LIPOPROTEIN"/>
    <property type="match status" value="1"/>
</dbReference>
<dbReference type="Proteomes" id="UP000183982">
    <property type="component" value="Unassembled WGS sequence"/>
</dbReference>
<accession>A0A1M6CYU6</accession>
<dbReference type="InterPro" id="IPR019734">
    <property type="entry name" value="TPR_rpt"/>
</dbReference>
<reference evidence="4" key="1">
    <citation type="submission" date="2016-11" db="EMBL/GenBank/DDBJ databases">
        <authorList>
            <person name="Varghese N."/>
            <person name="Submissions S."/>
        </authorList>
    </citation>
    <scope>NUCLEOTIDE SEQUENCE [LARGE SCALE GENOMIC DNA]</scope>
    <source>
        <strain evidence="4">DSM 100564</strain>
    </source>
</reference>
<evidence type="ECO:0000256" key="2">
    <source>
        <dbReference type="SAM" id="SignalP"/>
    </source>
</evidence>